<evidence type="ECO:0000313" key="2">
    <source>
        <dbReference type="EMBL" id="QHT26133.1"/>
    </source>
</evidence>
<dbReference type="EMBL" id="MN739779">
    <property type="protein sequence ID" value="QHT26133.1"/>
    <property type="molecule type" value="Genomic_DNA"/>
</dbReference>
<sequence>MSLQQDNIAISMPPDEPANNSYIGRLKIKIGNINTFGLAAYICVFLIYLVINALPISELVIATKFKNDIDCESNVGVSLYQWLITDAAMVISLVGFIFLLFTIAFITNSNGMMNIMFVSFLLLIPYVIFNFAWLIVGSIIFWRDCVHVNPSEVNTIMWVVLLIKWIMMFLTLMSRSKKSEE</sequence>
<keyword evidence="1" id="KW-1133">Transmembrane helix</keyword>
<evidence type="ECO:0000256" key="1">
    <source>
        <dbReference type="SAM" id="Phobius"/>
    </source>
</evidence>
<feature type="transmembrane region" description="Helical" evidence="1">
    <location>
        <begin position="33"/>
        <end position="51"/>
    </location>
</feature>
<feature type="transmembrane region" description="Helical" evidence="1">
    <location>
        <begin position="87"/>
        <end position="106"/>
    </location>
</feature>
<accession>A0A6C0ECL6</accession>
<feature type="transmembrane region" description="Helical" evidence="1">
    <location>
        <begin position="155"/>
        <end position="173"/>
    </location>
</feature>
<reference evidence="2" key="1">
    <citation type="journal article" date="2020" name="Nature">
        <title>Giant virus diversity and host interactions through global metagenomics.</title>
        <authorList>
            <person name="Schulz F."/>
            <person name="Roux S."/>
            <person name="Paez-Espino D."/>
            <person name="Jungbluth S."/>
            <person name="Walsh D.A."/>
            <person name="Denef V.J."/>
            <person name="McMahon K.D."/>
            <person name="Konstantinidis K.T."/>
            <person name="Eloe-Fadrosh E.A."/>
            <person name="Kyrpides N.C."/>
            <person name="Woyke T."/>
        </authorList>
    </citation>
    <scope>NUCLEOTIDE SEQUENCE</scope>
    <source>
        <strain evidence="2">GVMAG-M-3300023179-27</strain>
    </source>
</reference>
<organism evidence="2">
    <name type="scientific">viral metagenome</name>
    <dbReference type="NCBI Taxonomy" id="1070528"/>
    <lineage>
        <taxon>unclassified sequences</taxon>
        <taxon>metagenomes</taxon>
        <taxon>organismal metagenomes</taxon>
    </lineage>
</organism>
<name>A0A6C0ECL6_9ZZZZ</name>
<dbReference type="AlphaFoldDB" id="A0A6C0ECL6"/>
<feature type="transmembrane region" description="Helical" evidence="1">
    <location>
        <begin position="118"/>
        <end position="143"/>
    </location>
</feature>
<keyword evidence="1" id="KW-0812">Transmembrane</keyword>
<protein>
    <submittedName>
        <fullName evidence="2">Uncharacterized protein</fullName>
    </submittedName>
</protein>
<proteinExistence type="predicted"/>
<keyword evidence="1" id="KW-0472">Membrane</keyword>